<evidence type="ECO:0000313" key="10">
    <source>
        <dbReference type="EMBL" id="GGK36597.1"/>
    </source>
</evidence>
<dbReference type="Pfam" id="PF02653">
    <property type="entry name" value="BPD_transp_2"/>
    <property type="match status" value="2"/>
</dbReference>
<dbReference type="InterPro" id="IPR052157">
    <property type="entry name" value="BCAA_transport_permease"/>
</dbReference>
<dbReference type="InterPro" id="IPR001851">
    <property type="entry name" value="ABC_transp_permease"/>
</dbReference>
<dbReference type="CDD" id="cd06582">
    <property type="entry name" value="TM_PBP1_LivH_like"/>
    <property type="match status" value="1"/>
</dbReference>
<keyword evidence="2" id="KW-0813">Transport</keyword>
<dbReference type="RefSeq" id="WP_188913282.1">
    <property type="nucleotide sequence ID" value="NZ_BMMF01000006.1"/>
</dbReference>
<dbReference type="AlphaFoldDB" id="A0A917Q8S0"/>
<feature type="transmembrane region" description="Helical" evidence="9">
    <location>
        <begin position="585"/>
        <end position="606"/>
    </location>
</feature>
<reference evidence="10 11" key="1">
    <citation type="journal article" date="2014" name="Int. J. Syst. Evol. Microbiol.">
        <title>Complete genome sequence of Corynebacterium casei LMG S-19264T (=DSM 44701T), isolated from a smear-ripened cheese.</title>
        <authorList>
            <consortium name="US DOE Joint Genome Institute (JGI-PGF)"/>
            <person name="Walter F."/>
            <person name="Albersmeier A."/>
            <person name="Kalinowski J."/>
            <person name="Ruckert C."/>
        </authorList>
    </citation>
    <scope>NUCLEOTIDE SEQUENCE [LARGE SCALE GENOMIC DNA]</scope>
    <source>
        <strain evidence="10 11">CGMCC 1.9161</strain>
    </source>
</reference>
<keyword evidence="11" id="KW-1185">Reference proteome</keyword>
<organism evidence="10 11">
    <name type="scientific">Salinarimonas ramus</name>
    <dbReference type="NCBI Taxonomy" id="690164"/>
    <lineage>
        <taxon>Bacteria</taxon>
        <taxon>Pseudomonadati</taxon>
        <taxon>Pseudomonadota</taxon>
        <taxon>Alphaproteobacteria</taxon>
        <taxon>Hyphomicrobiales</taxon>
        <taxon>Salinarimonadaceae</taxon>
        <taxon>Salinarimonas</taxon>
    </lineage>
</organism>
<feature type="transmembrane region" description="Helical" evidence="9">
    <location>
        <begin position="393"/>
        <end position="414"/>
    </location>
</feature>
<name>A0A917Q8S0_9HYPH</name>
<feature type="transmembrane region" description="Helical" evidence="9">
    <location>
        <begin position="317"/>
        <end position="334"/>
    </location>
</feature>
<keyword evidence="3" id="KW-1003">Cell membrane</keyword>
<feature type="transmembrane region" description="Helical" evidence="9">
    <location>
        <begin position="262"/>
        <end position="285"/>
    </location>
</feature>
<keyword evidence="5" id="KW-0029">Amino-acid transport</keyword>
<gene>
    <name evidence="10" type="ORF">GCM10011322_24490</name>
</gene>
<evidence type="ECO:0000256" key="1">
    <source>
        <dbReference type="ARBA" id="ARBA00004651"/>
    </source>
</evidence>
<dbReference type="EMBL" id="BMMF01000006">
    <property type="protein sequence ID" value="GGK36597.1"/>
    <property type="molecule type" value="Genomic_DNA"/>
</dbReference>
<feature type="transmembrane region" description="Helical" evidence="9">
    <location>
        <begin position="513"/>
        <end position="533"/>
    </location>
</feature>
<dbReference type="GO" id="GO:0005886">
    <property type="term" value="C:plasma membrane"/>
    <property type="evidence" value="ECO:0007669"/>
    <property type="project" value="UniProtKB-SubCell"/>
</dbReference>
<evidence type="ECO:0000256" key="3">
    <source>
        <dbReference type="ARBA" id="ARBA00022475"/>
    </source>
</evidence>
<protein>
    <submittedName>
        <fullName evidence="10">Branched-chain amino acid ABC transporter permease</fullName>
    </submittedName>
</protein>
<feature type="transmembrane region" description="Helical" evidence="9">
    <location>
        <begin position="229"/>
        <end position="255"/>
    </location>
</feature>
<keyword evidence="4 9" id="KW-0812">Transmembrane</keyword>
<dbReference type="InterPro" id="IPR043428">
    <property type="entry name" value="LivM-like"/>
</dbReference>
<evidence type="ECO:0000256" key="5">
    <source>
        <dbReference type="ARBA" id="ARBA00022970"/>
    </source>
</evidence>
<evidence type="ECO:0000256" key="6">
    <source>
        <dbReference type="ARBA" id="ARBA00022989"/>
    </source>
</evidence>
<feature type="transmembrane region" description="Helical" evidence="9">
    <location>
        <begin position="553"/>
        <end position="573"/>
    </location>
</feature>
<comment type="caution">
    <text evidence="10">The sequence shown here is derived from an EMBL/GenBank/DDBJ whole genome shotgun (WGS) entry which is preliminary data.</text>
</comment>
<evidence type="ECO:0000256" key="9">
    <source>
        <dbReference type="SAM" id="Phobius"/>
    </source>
</evidence>
<dbReference type="CDD" id="cd06581">
    <property type="entry name" value="TM_PBP1_LivM_like"/>
    <property type="match status" value="1"/>
</dbReference>
<evidence type="ECO:0000256" key="7">
    <source>
        <dbReference type="ARBA" id="ARBA00023136"/>
    </source>
</evidence>
<comment type="similarity">
    <text evidence="8">Belongs to the binding-protein-dependent transport system permease family. LivHM subfamily.</text>
</comment>
<evidence type="ECO:0000256" key="8">
    <source>
        <dbReference type="ARBA" id="ARBA00037998"/>
    </source>
</evidence>
<proteinExistence type="inferred from homology"/>
<dbReference type="GO" id="GO:0006865">
    <property type="term" value="P:amino acid transport"/>
    <property type="evidence" value="ECO:0007669"/>
    <property type="project" value="UniProtKB-KW"/>
</dbReference>
<feature type="transmembrane region" description="Helical" evidence="9">
    <location>
        <begin position="44"/>
        <end position="63"/>
    </location>
</feature>
<feature type="transmembrane region" description="Helical" evidence="9">
    <location>
        <begin position="421"/>
        <end position="440"/>
    </location>
</feature>
<keyword evidence="6 9" id="KW-1133">Transmembrane helix</keyword>
<feature type="transmembrane region" description="Helical" evidence="9">
    <location>
        <begin position="6"/>
        <end position="32"/>
    </location>
</feature>
<feature type="transmembrane region" description="Helical" evidence="9">
    <location>
        <begin position="148"/>
        <end position="168"/>
    </location>
</feature>
<evidence type="ECO:0000313" key="11">
    <source>
        <dbReference type="Proteomes" id="UP000600449"/>
    </source>
</evidence>
<dbReference type="PANTHER" id="PTHR11795">
    <property type="entry name" value="BRANCHED-CHAIN AMINO ACID TRANSPORT SYSTEM PERMEASE PROTEIN LIVH"/>
    <property type="match status" value="1"/>
</dbReference>
<feature type="transmembrane region" description="Helical" evidence="9">
    <location>
        <begin position="104"/>
        <end position="123"/>
    </location>
</feature>
<feature type="transmembrane region" description="Helical" evidence="9">
    <location>
        <begin position="346"/>
        <end position="373"/>
    </location>
</feature>
<sequence>MDPAFLVIQGLNGLASASSLFLIASGLTLVFGVTRIVNFAHGSLTMLGAYAAALLAPLAMASLGKPLGFWTAIAVAAIAVGLLGVLIEIVLLRRIYRAPELFQLLATFALVLIIQDLVILTIGPQDVLGPRAPGLTGFVEIFGRRFPLYELFLIAVGPIVLGLLWLLLTRTRFGILVRAATQDREMVGALGVDQARLFTGTLFLGAFLAGLGGALQIPRAPANTEMDLALIAEAFVVTVIGGMGSVTGAFLAAILIGVLQAYGILIFPEITLVVVFLLMAIVLVVRPYGLLGKPEPIGAGPGAAFALTLRPWTGVENALAILGILALAAAPLLLDAYGVTVATEAVILALVAFSLHLIIGVGGLVSFGHAAWFGLGAYGAALAVKSLSIPMEAALALAPLVAGLGAALFGAFVVRLSGIYLAMLTLAVAQILYAVAFQWVEVTGGDNGIVGVWPADWASGRIVYFYLVLALAGAAILALRRIMYAPFGYALRAARDSALRAEAIGIAVRRTRWLAFALSGAAAGLAGGLWTFLKGAIDPTVLSIPVSVDALAMLLLGGAQTVIGPIVGAGLLHMMEDQTMPLTDYWRLVLGLVLLAIVLLAPRGVVGAIEALREARRDETRAAKGAPP</sequence>
<comment type="subcellular location">
    <subcellularLocation>
        <location evidence="1">Cell membrane</location>
        <topology evidence="1">Multi-pass membrane protein</topology>
    </subcellularLocation>
</comment>
<dbReference type="GO" id="GO:0015658">
    <property type="term" value="F:branched-chain amino acid transmembrane transporter activity"/>
    <property type="evidence" value="ECO:0007669"/>
    <property type="project" value="InterPro"/>
</dbReference>
<dbReference type="Proteomes" id="UP000600449">
    <property type="component" value="Unassembled WGS sequence"/>
</dbReference>
<dbReference type="PANTHER" id="PTHR11795:SF442">
    <property type="entry name" value="ABC TRANSPORTER ATP-BINDING PROTEIN"/>
    <property type="match status" value="1"/>
</dbReference>
<keyword evidence="7 9" id="KW-0472">Membrane</keyword>
<feature type="transmembrane region" description="Helical" evidence="9">
    <location>
        <begin position="460"/>
        <end position="479"/>
    </location>
</feature>
<accession>A0A917Q8S0</accession>
<feature type="transmembrane region" description="Helical" evidence="9">
    <location>
        <begin position="197"/>
        <end position="217"/>
    </location>
</feature>
<evidence type="ECO:0000256" key="4">
    <source>
        <dbReference type="ARBA" id="ARBA00022692"/>
    </source>
</evidence>
<feature type="transmembrane region" description="Helical" evidence="9">
    <location>
        <begin position="69"/>
        <end position="92"/>
    </location>
</feature>
<evidence type="ECO:0000256" key="2">
    <source>
        <dbReference type="ARBA" id="ARBA00022448"/>
    </source>
</evidence>